<sequence length="136" mass="14916">MVSAAEVQTKEGKCVLQESNGFDKDKVVQVEVGKVVKGTCKFYLSDFFGKKIINANIDIKNTADKPMHCHYYVAFFSESGELIGCAGQGSFSKEGLAAGEKTMLGSCLIPVPEGFHEKAVSYKITFYEDEKQIGKK</sequence>
<evidence type="ECO:0008006" key="3">
    <source>
        <dbReference type="Google" id="ProtNLM"/>
    </source>
</evidence>
<dbReference type="InParanoid" id="A0A1M6M5T1"/>
<gene>
    <name evidence="1" type="ORF">SAMN02745181_2615</name>
</gene>
<dbReference type="AlphaFoldDB" id="A0A1M6M5T1"/>
<reference evidence="1 2" key="1">
    <citation type="submission" date="2016-11" db="EMBL/GenBank/DDBJ databases">
        <authorList>
            <person name="Jaros S."/>
            <person name="Januszkiewicz K."/>
            <person name="Wedrychowicz H."/>
        </authorList>
    </citation>
    <scope>NUCLEOTIDE SEQUENCE [LARGE SCALE GENOMIC DNA]</scope>
    <source>
        <strain evidence="1 2">DSM 18772</strain>
    </source>
</reference>
<dbReference type="STRING" id="1123071.SAMN02745181_2615"/>
<keyword evidence="2" id="KW-1185">Reference proteome</keyword>
<organism evidence="1 2">
    <name type="scientific">Rubritalea squalenifaciens DSM 18772</name>
    <dbReference type="NCBI Taxonomy" id="1123071"/>
    <lineage>
        <taxon>Bacteria</taxon>
        <taxon>Pseudomonadati</taxon>
        <taxon>Verrucomicrobiota</taxon>
        <taxon>Verrucomicrobiia</taxon>
        <taxon>Verrucomicrobiales</taxon>
        <taxon>Rubritaleaceae</taxon>
        <taxon>Rubritalea</taxon>
    </lineage>
</organism>
<evidence type="ECO:0000313" key="2">
    <source>
        <dbReference type="Proteomes" id="UP000184510"/>
    </source>
</evidence>
<dbReference type="Proteomes" id="UP000184510">
    <property type="component" value="Unassembled WGS sequence"/>
</dbReference>
<proteinExistence type="predicted"/>
<accession>A0A1M6M5T1</accession>
<name>A0A1M6M5T1_9BACT</name>
<protein>
    <recommendedName>
        <fullName evidence="3">DUF4352 domain-containing protein</fullName>
    </recommendedName>
</protein>
<dbReference type="EMBL" id="FQYR01000004">
    <property type="protein sequence ID" value="SHJ78864.1"/>
    <property type="molecule type" value="Genomic_DNA"/>
</dbReference>
<evidence type="ECO:0000313" key="1">
    <source>
        <dbReference type="EMBL" id="SHJ78864.1"/>
    </source>
</evidence>